<dbReference type="InterPro" id="IPR027417">
    <property type="entry name" value="P-loop_NTPase"/>
</dbReference>
<dbReference type="Gene3D" id="3.40.50.300">
    <property type="entry name" value="P-loop containing nucleotide triphosphate hydrolases"/>
    <property type="match status" value="1"/>
</dbReference>
<dbReference type="EMBL" id="BART01000500">
    <property type="protein sequence ID" value="GAG73011.1"/>
    <property type="molecule type" value="Genomic_DNA"/>
</dbReference>
<evidence type="ECO:0000259" key="1">
    <source>
        <dbReference type="Pfam" id="PF00009"/>
    </source>
</evidence>
<feature type="domain" description="Tr-type G" evidence="1">
    <location>
        <begin position="1"/>
        <end position="45"/>
    </location>
</feature>
<dbReference type="Pfam" id="PF00009">
    <property type="entry name" value="GTP_EFTU"/>
    <property type="match status" value="1"/>
</dbReference>
<proteinExistence type="predicted"/>
<sequence>DSALLVVDTKSGVQAPTELVIELLAKNPKPIFCILNKLDLENIDYFKVVYF</sequence>
<name>X1BLN8_9ZZZZ</name>
<accession>X1BLN8</accession>
<dbReference type="GO" id="GO:0005525">
    <property type="term" value="F:GTP binding"/>
    <property type="evidence" value="ECO:0007669"/>
    <property type="project" value="InterPro"/>
</dbReference>
<organism evidence="2">
    <name type="scientific">marine sediment metagenome</name>
    <dbReference type="NCBI Taxonomy" id="412755"/>
    <lineage>
        <taxon>unclassified sequences</taxon>
        <taxon>metagenomes</taxon>
        <taxon>ecological metagenomes</taxon>
    </lineage>
</organism>
<dbReference type="GO" id="GO:0003924">
    <property type="term" value="F:GTPase activity"/>
    <property type="evidence" value="ECO:0007669"/>
    <property type="project" value="InterPro"/>
</dbReference>
<evidence type="ECO:0000313" key="2">
    <source>
        <dbReference type="EMBL" id="GAG73011.1"/>
    </source>
</evidence>
<dbReference type="AlphaFoldDB" id="X1BLN8"/>
<comment type="caution">
    <text evidence="2">The sequence shown here is derived from an EMBL/GenBank/DDBJ whole genome shotgun (WGS) entry which is preliminary data.</text>
</comment>
<protein>
    <recommendedName>
        <fullName evidence="1">Tr-type G domain-containing protein</fullName>
    </recommendedName>
</protein>
<dbReference type="SUPFAM" id="SSF52540">
    <property type="entry name" value="P-loop containing nucleoside triphosphate hydrolases"/>
    <property type="match status" value="1"/>
</dbReference>
<gene>
    <name evidence="2" type="ORF">S01H4_02333</name>
</gene>
<dbReference type="InterPro" id="IPR000795">
    <property type="entry name" value="T_Tr_GTP-bd_dom"/>
</dbReference>
<feature type="non-terminal residue" evidence="2">
    <location>
        <position position="1"/>
    </location>
</feature>
<reference evidence="2" key="1">
    <citation type="journal article" date="2014" name="Front. Microbiol.">
        <title>High frequency of phylogenetically diverse reductive dehalogenase-homologous genes in deep subseafloor sedimentary metagenomes.</title>
        <authorList>
            <person name="Kawai M."/>
            <person name="Futagami T."/>
            <person name="Toyoda A."/>
            <person name="Takaki Y."/>
            <person name="Nishi S."/>
            <person name="Hori S."/>
            <person name="Arai W."/>
            <person name="Tsubouchi T."/>
            <person name="Morono Y."/>
            <person name="Uchiyama I."/>
            <person name="Ito T."/>
            <person name="Fujiyama A."/>
            <person name="Inagaki F."/>
            <person name="Takami H."/>
        </authorList>
    </citation>
    <scope>NUCLEOTIDE SEQUENCE</scope>
    <source>
        <strain evidence="2">Expedition CK06-06</strain>
    </source>
</reference>